<organism evidence="1">
    <name type="scientific">viral metagenome</name>
    <dbReference type="NCBI Taxonomy" id="1070528"/>
    <lineage>
        <taxon>unclassified sequences</taxon>
        <taxon>metagenomes</taxon>
        <taxon>organismal metagenomes</taxon>
    </lineage>
</organism>
<evidence type="ECO:0000313" key="1">
    <source>
        <dbReference type="EMBL" id="QHU07609.1"/>
    </source>
</evidence>
<sequence>MNENILYLLHMTDKNIEHSYELKKSSNNDDQFPGVYFTLITKDNLKYEKLFPAKNY</sequence>
<protein>
    <submittedName>
        <fullName evidence="1">Uncharacterized protein</fullName>
    </submittedName>
</protein>
<accession>A0A6C0JPV5</accession>
<name>A0A6C0JPV5_9ZZZZ</name>
<reference evidence="1" key="1">
    <citation type="journal article" date="2020" name="Nature">
        <title>Giant virus diversity and host interactions through global metagenomics.</title>
        <authorList>
            <person name="Schulz F."/>
            <person name="Roux S."/>
            <person name="Paez-Espino D."/>
            <person name="Jungbluth S."/>
            <person name="Walsh D.A."/>
            <person name="Denef V.J."/>
            <person name="McMahon K.D."/>
            <person name="Konstantinidis K.T."/>
            <person name="Eloe-Fadrosh E.A."/>
            <person name="Kyrpides N.C."/>
            <person name="Woyke T."/>
        </authorList>
    </citation>
    <scope>NUCLEOTIDE SEQUENCE</scope>
    <source>
        <strain evidence="1">GVMAG-S-1040241-154</strain>
    </source>
</reference>
<dbReference type="AlphaFoldDB" id="A0A6C0JPV5"/>
<dbReference type="EMBL" id="MN740684">
    <property type="protein sequence ID" value="QHU07609.1"/>
    <property type="molecule type" value="Genomic_DNA"/>
</dbReference>
<proteinExistence type="predicted"/>